<evidence type="ECO:0000259" key="1">
    <source>
        <dbReference type="Pfam" id="PF01789"/>
    </source>
</evidence>
<dbReference type="OrthoDB" id="1096682at2"/>
<dbReference type="EMBL" id="PXOQ01000012">
    <property type="protein sequence ID" value="PSG87331.1"/>
    <property type="molecule type" value="Genomic_DNA"/>
</dbReference>
<sequence>MKKFLLILFLTPLLTLGQKVKSKKYDHPEYSIEYPLNWILDESGKEGSSFLVYPNTETDKDFVENINLIKQNLGQNELTIEQLKSIIENQVSNMLDNSKIILTEIINDKGIPYHKLLVTGETSGMNFITRIHTIPIENNLFTLTLVSKAEDYENIKNVSNQIMNSFTIK</sequence>
<dbReference type="RefSeq" id="WP_106463968.1">
    <property type="nucleotide sequence ID" value="NZ_PXOQ01000012.1"/>
</dbReference>
<evidence type="ECO:0000313" key="2">
    <source>
        <dbReference type="EMBL" id="PSG87331.1"/>
    </source>
</evidence>
<evidence type="ECO:0000313" key="3">
    <source>
        <dbReference type="Proteomes" id="UP000238426"/>
    </source>
</evidence>
<reference evidence="2 3" key="1">
    <citation type="submission" date="2018-03" db="EMBL/GenBank/DDBJ databases">
        <title>Mesoflavibacter sp. HG37 and Mesoflavibacter sp. HG96 sp.nov., two marine bacteria isolated from seawater of Western Pacific Ocean.</title>
        <authorList>
            <person name="Cheng H."/>
            <person name="Wu Y.-H."/>
            <person name="Guo L.-L."/>
            <person name="Xu X.-W."/>
        </authorList>
    </citation>
    <scope>NUCLEOTIDE SEQUENCE [LARGE SCALE GENOMIC DNA]</scope>
    <source>
        <strain evidence="2 3">KCTC 32269</strain>
    </source>
</reference>
<dbReference type="GO" id="GO:0005509">
    <property type="term" value="F:calcium ion binding"/>
    <property type="evidence" value="ECO:0007669"/>
    <property type="project" value="InterPro"/>
</dbReference>
<comment type="caution">
    <text evidence="2">The sequence shown here is derived from an EMBL/GenBank/DDBJ whole genome shotgun (WGS) entry which is preliminary data.</text>
</comment>
<dbReference type="GO" id="GO:0019898">
    <property type="term" value="C:extrinsic component of membrane"/>
    <property type="evidence" value="ECO:0007669"/>
    <property type="project" value="InterPro"/>
</dbReference>
<dbReference type="GO" id="GO:0009654">
    <property type="term" value="C:photosystem II oxygen evolving complex"/>
    <property type="evidence" value="ECO:0007669"/>
    <property type="project" value="InterPro"/>
</dbReference>
<name>A0A2T1N6V9_9FLAO</name>
<dbReference type="Pfam" id="PF01789">
    <property type="entry name" value="PsbP"/>
    <property type="match status" value="1"/>
</dbReference>
<gene>
    <name evidence="2" type="ORF">C7H52_11015</name>
</gene>
<dbReference type="InterPro" id="IPR002683">
    <property type="entry name" value="PsbP_C"/>
</dbReference>
<organism evidence="2 3">
    <name type="scientific">Aurantibacter aestuarii</name>
    <dbReference type="NCBI Taxonomy" id="1266046"/>
    <lineage>
        <taxon>Bacteria</taxon>
        <taxon>Pseudomonadati</taxon>
        <taxon>Bacteroidota</taxon>
        <taxon>Flavobacteriia</taxon>
        <taxon>Flavobacteriales</taxon>
        <taxon>Flavobacteriaceae</taxon>
        <taxon>Aurantibacter</taxon>
    </lineage>
</organism>
<feature type="domain" description="PsbP C-terminal" evidence="1">
    <location>
        <begin position="28"/>
        <end position="168"/>
    </location>
</feature>
<accession>A0A2T1N6V9</accession>
<dbReference type="GO" id="GO:0015979">
    <property type="term" value="P:photosynthesis"/>
    <property type="evidence" value="ECO:0007669"/>
    <property type="project" value="InterPro"/>
</dbReference>
<protein>
    <recommendedName>
        <fullName evidence="1">PsbP C-terminal domain-containing protein</fullName>
    </recommendedName>
</protein>
<dbReference type="Proteomes" id="UP000238426">
    <property type="component" value="Unassembled WGS sequence"/>
</dbReference>
<dbReference type="AlphaFoldDB" id="A0A2T1N6V9"/>
<dbReference type="Gene3D" id="3.40.1000.10">
    <property type="entry name" value="Mog1/PsbP, alpha/beta/alpha sandwich"/>
    <property type="match status" value="1"/>
</dbReference>
<proteinExistence type="predicted"/>
<keyword evidence="3" id="KW-1185">Reference proteome</keyword>